<dbReference type="GO" id="GO:0004044">
    <property type="term" value="F:amidophosphoribosyltransferase activity"/>
    <property type="evidence" value="ECO:0007669"/>
    <property type="project" value="UniProtKB-EC"/>
</dbReference>
<dbReference type="Proteomes" id="UP001208570">
    <property type="component" value="Unassembled WGS sequence"/>
</dbReference>
<dbReference type="PANTHER" id="PTHR11907">
    <property type="entry name" value="AMIDOPHOSPHORIBOSYLTRANSFERASE"/>
    <property type="match status" value="1"/>
</dbReference>
<dbReference type="SUPFAM" id="SSF56235">
    <property type="entry name" value="N-terminal nucleophile aminohydrolases (Ntn hydrolases)"/>
    <property type="match status" value="1"/>
</dbReference>
<dbReference type="PIRSF" id="PIRSF000485">
    <property type="entry name" value="Amd_phspho_trans"/>
    <property type="match status" value="1"/>
</dbReference>
<feature type="binding site" evidence="13">
    <location>
        <position position="384"/>
    </location>
    <ligand>
        <name>Mg(2+)</name>
        <dbReference type="ChEBI" id="CHEBI:18420"/>
    </ligand>
</feature>
<evidence type="ECO:0000313" key="16">
    <source>
        <dbReference type="EMBL" id="KAK2165241.1"/>
    </source>
</evidence>
<evidence type="ECO:0000256" key="3">
    <source>
        <dbReference type="ARBA" id="ARBA00011941"/>
    </source>
</evidence>
<comment type="cofactor">
    <cofactor evidence="13">
        <name>Mg(2+)</name>
        <dbReference type="ChEBI" id="CHEBI:18420"/>
    </cofactor>
    <text evidence="13">Binds 1 Mg(2+) ion per subunit.</text>
</comment>
<keyword evidence="7" id="KW-0315">Glutamine amidotransferase</keyword>
<evidence type="ECO:0000256" key="9">
    <source>
        <dbReference type="ARBA" id="ARBA00033776"/>
    </source>
</evidence>
<dbReference type="Pfam" id="PF13537">
    <property type="entry name" value="GATase_7"/>
    <property type="match status" value="1"/>
</dbReference>
<dbReference type="Pfam" id="PF00156">
    <property type="entry name" value="Pribosyltran"/>
    <property type="match status" value="1"/>
</dbReference>
<keyword evidence="13" id="KW-0479">Metal-binding</keyword>
<dbReference type="HAMAP" id="MF_01931">
    <property type="entry name" value="PurF"/>
    <property type="match status" value="1"/>
</dbReference>
<evidence type="ECO:0000256" key="11">
    <source>
        <dbReference type="PIRNR" id="PIRNR000485"/>
    </source>
</evidence>
<dbReference type="SUPFAM" id="SSF53271">
    <property type="entry name" value="PRTase-like"/>
    <property type="match status" value="1"/>
</dbReference>
<evidence type="ECO:0000256" key="12">
    <source>
        <dbReference type="PIRSR" id="PIRSR000485-1"/>
    </source>
</evidence>
<dbReference type="InterPro" id="IPR035584">
    <property type="entry name" value="PurF_N"/>
</dbReference>
<evidence type="ECO:0000256" key="5">
    <source>
        <dbReference type="ARBA" id="ARBA00022679"/>
    </source>
</evidence>
<feature type="binding site" evidence="13">
    <location>
        <position position="321"/>
    </location>
    <ligand>
        <name>Mg(2+)</name>
        <dbReference type="ChEBI" id="CHEBI:18420"/>
    </ligand>
</feature>
<keyword evidence="4 11" id="KW-0328">Glycosyltransferase</keyword>
<evidence type="ECO:0000256" key="13">
    <source>
        <dbReference type="PIRSR" id="PIRSR000485-2"/>
    </source>
</evidence>
<dbReference type="Gene3D" id="3.40.50.2020">
    <property type="match status" value="1"/>
</dbReference>
<keyword evidence="6 11" id="KW-0658">Purine biosynthesis</keyword>
<accession>A0AAD9K5G3</accession>
<dbReference type="InterPro" id="IPR000836">
    <property type="entry name" value="PRTase_dom"/>
</dbReference>
<keyword evidence="14" id="KW-0408">Iron</keyword>
<dbReference type="CDD" id="cd00715">
    <property type="entry name" value="GPATase_N"/>
    <property type="match status" value="1"/>
</dbReference>
<keyword evidence="17" id="KW-1185">Reference proteome</keyword>
<evidence type="ECO:0000256" key="4">
    <source>
        <dbReference type="ARBA" id="ARBA00022676"/>
    </source>
</evidence>
<feature type="binding site" evidence="14">
    <location>
        <position position="420"/>
    </location>
    <ligand>
        <name>[4Fe-4S] cluster</name>
        <dbReference type="ChEBI" id="CHEBI:49883"/>
    </ligand>
</feature>
<evidence type="ECO:0000256" key="14">
    <source>
        <dbReference type="PIRSR" id="PIRSR000485-3"/>
    </source>
</evidence>
<dbReference type="GO" id="GO:0046872">
    <property type="term" value="F:metal ion binding"/>
    <property type="evidence" value="ECO:0007669"/>
    <property type="project" value="UniProtKB-KW"/>
</dbReference>
<dbReference type="GO" id="GO:0051536">
    <property type="term" value="F:iron-sulfur cluster binding"/>
    <property type="evidence" value="ECO:0007669"/>
    <property type="project" value="UniProtKB-KW"/>
</dbReference>
<dbReference type="GO" id="GO:0009113">
    <property type="term" value="P:purine nucleobase biosynthetic process"/>
    <property type="evidence" value="ECO:0007669"/>
    <property type="project" value="InterPro"/>
</dbReference>
<feature type="binding site" evidence="14">
    <location>
        <position position="481"/>
    </location>
    <ligand>
        <name>[4Fe-4S] cluster</name>
        <dbReference type="ChEBI" id="CHEBI:49883"/>
    </ligand>
</feature>
<evidence type="ECO:0000256" key="7">
    <source>
        <dbReference type="ARBA" id="ARBA00022962"/>
    </source>
</evidence>
<dbReference type="NCBIfam" id="TIGR01134">
    <property type="entry name" value="purF"/>
    <property type="match status" value="1"/>
</dbReference>
<keyword evidence="14" id="KW-0411">Iron-sulfur</keyword>
<dbReference type="CDD" id="cd06223">
    <property type="entry name" value="PRTases_typeI"/>
    <property type="match status" value="1"/>
</dbReference>
<dbReference type="GO" id="GO:0006164">
    <property type="term" value="P:purine nucleotide biosynthetic process"/>
    <property type="evidence" value="ECO:0007669"/>
    <property type="project" value="UniProtKB-KW"/>
</dbReference>
<evidence type="ECO:0000256" key="6">
    <source>
        <dbReference type="ARBA" id="ARBA00022755"/>
    </source>
</evidence>
<comment type="catalytic activity">
    <reaction evidence="10">
        <text>5-phospho-beta-D-ribosylamine + L-glutamate + diphosphate = 5-phospho-alpha-D-ribose 1-diphosphate + L-glutamine + H2O</text>
        <dbReference type="Rhea" id="RHEA:14905"/>
        <dbReference type="ChEBI" id="CHEBI:15377"/>
        <dbReference type="ChEBI" id="CHEBI:29985"/>
        <dbReference type="ChEBI" id="CHEBI:33019"/>
        <dbReference type="ChEBI" id="CHEBI:58017"/>
        <dbReference type="ChEBI" id="CHEBI:58359"/>
        <dbReference type="ChEBI" id="CHEBI:58681"/>
        <dbReference type="EC" id="2.4.2.14"/>
    </reaction>
    <physiologicalReaction direction="right-to-left" evidence="10">
        <dbReference type="Rhea" id="RHEA:14907"/>
    </physiologicalReaction>
</comment>
<gene>
    <name evidence="16" type="ORF">LSH36_53g07037</name>
</gene>
<evidence type="ECO:0000256" key="10">
    <source>
        <dbReference type="ARBA" id="ARBA00048545"/>
    </source>
</evidence>
<keyword evidence="13" id="KW-0460">Magnesium</keyword>
<dbReference type="PROSITE" id="PS51278">
    <property type="entry name" value="GATASE_TYPE_2"/>
    <property type="match status" value="1"/>
</dbReference>
<comment type="similarity">
    <text evidence="2 11">In the C-terminal section; belongs to the purine/pyrimidine phosphoribosyltransferase family.</text>
</comment>
<proteinExistence type="inferred from homology"/>
<feature type="binding site" evidence="13">
    <location>
        <position position="383"/>
    </location>
    <ligand>
        <name>Mg(2+)</name>
        <dbReference type="ChEBI" id="CHEBI:18420"/>
    </ligand>
</feature>
<dbReference type="EC" id="2.4.2.14" evidence="3 11"/>
<feature type="binding site" evidence="14">
    <location>
        <position position="478"/>
    </location>
    <ligand>
        <name>[4Fe-4S] cluster</name>
        <dbReference type="ChEBI" id="CHEBI:49883"/>
    </ligand>
</feature>
<name>A0AAD9K5G3_9ANNE</name>
<dbReference type="InterPro" id="IPR029057">
    <property type="entry name" value="PRTase-like"/>
</dbReference>
<evidence type="ECO:0000256" key="1">
    <source>
        <dbReference type="ARBA" id="ARBA00005209"/>
    </source>
</evidence>
<comment type="pathway">
    <text evidence="1 11">Purine metabolism; IMP biosynthesis via de novo pathway; N(1)-(5-phospho-D-ribosyl)glycinamide from 5-phospho-alpha-D-ribose 1-diphosphate: step 1/2.</text>
</comment>
<evidence type="ECO:0000256" key="8">
    <source>
        <dbReference type="ARBA" id="ARBA00033770"/>
    </source>
</evidence>
<comment type="cofactor">
    <cofactor evidence="14">
        <name>[4Fe-4S] cluster</name>
        <dbReference type="ChEBI" id="CHEBI:49883"/>
    </cofactor>
    <text evidence="14">Binds 1 [4Fe-4S] cluster per subunit.</text>
</comment>
<feature type="binding site" evidence="14">
    <location>
        <position position="267"/>
    </location>
    <ligand>
        <name>[4Fe-4S] cluster</name>
        <dbReference type="ChEBI" id="CHEBI:49883"/>
    </ligand>
</feature>
<comment type="caution">
    <text evidence="16">The sequence shown here is derived from an EMBL/GenBank/DDBJ whole genome shotgun (WGS) entry which is preliminary data.</text>
</comment>
<dbReference type="EMBL" id="JAODUP010000053">
    <property type="protein sequence ID" value="KAK2165241.1"/>
    <property type="molecule type" value="Genomic_DNA"/>
</dbReference>
<dbReference type="AlphaFoldDB" id="A0AAD9K5G3"/>
<dbReference type="InterPro" id="IPR017932">
    <property type="entry name" value="GATase_2_dom"/>
</dbReference>
<organism evidence="16 17">
    <name type="scientific">Paralvinella palmiformis</name>
    <dbReference type="NCBI Taxonomy" id="53620"/>
    <lineage>
        <taxon>Eukaryota</taxon>
        <taxon>Metazoa</taxon>
        <taxon>Spiralia</taxon>
        <taxon>Lophotrochozoa</taxon>
        <taxon>Annelida</taxon>
        <taxon>Polychaeta</taxon>
        <taxon>Sedentaria</taxon>
        <taxon>Canalipalpata</taxon>
        <taxon>Terebellida</taxon>
        <taxon>Terebelliformia</taxon>
        <taxon>Alvinellidae</taxon>
        <taxon>Paralvinella</taxon>
    </lineage>
</organism>
<sequence length="492" mass="53838">MEDVGLREACGVFGCVAAGPWPTDLDLVHVLTLGLTGLQHRGQESAGIVTSFGQDVYQMAQHKGMGLVGQVFKEENILKPLEGNLGSSEPINCQPFVVETLHGRIATAHNGELVNASRLKQKILHHGTGLTTGSDSELITQLLAHPPPAGEPNGAEWMARIKQLMSYTQIAYSLLIQYKDAIYGIRDPYGNRPLCVGKLQCAIDDADTEDNIDNKGWVISSESCCFQSVGAVYYREVLPGEIVKLTKEGVQSLCIVPRSREVRSSFCIFEYVYFARADSIIEGMLIYVVGQMVYKVRQKCGEQLAREANVDADIVSTVPESATPAALGYSKVSGVPYVEVLCKNRYVGRTFIQPNKRLRQLAVAKKFGALTENFKGLRIVLVDDSIVRGNTMGPIVRLLKKSGAKEVHIRVASPPLKYPCYMGINIPTETELIANKMNCDDLAKHLGADSVVYLTVEGLVEAVQSGIEDLDKNDKGHCTACLTGTYPVELEW</sequence>
<evidence type="ECO:0000259" key="15">
    <source>
        <dbReference type="PROSITE" id="PS51278"/>
    </source>
</evidence>
<reference evidence="16" key="1">
    <citation type="journal article" date="2023" name="Mol. Biol. Evol.">
        <title>Third-Generation Sequencing Reveals the Adaptive Role of the Epigenome in Three Deep-Sea Polychaetes.</title>
        <authorList>
            <person name="Perez M."/>
            <person name="Aroh O."/>
            <person name="Sun Y."/>
            <person name="Lan Y."/>
            <person name="Juniper S.K."/>
            <person name="Young C.R."/>
            <person name="Angers B."/>
            <person name="Qian P.Y."/>
        </authorList>
    </citation>
    <scope>NUCLEOTIDE SEQUENCE</scope>
    <source>
        <strain evidence="16">P08H-3</strain>
    </source>
</reference>
<feature type="domain" description="Glutamine amidotransferase type-2" evidence="15">
    <location>
        <begin position="10"/>
        <end position="248"/>
    </location>
</feature>
<evidence type="ECO:0000313" key="17">
    <source>
        <dbReference type="Proteomes" id="UP001208570"/>
    </source>
</evidence>
<keyword evidence="5 11" id="KW-0808">Transferase</keyword>
<dbReference type="Gene3D" id="3.60.20.10">
    <property type="entry name" value="Glutamine Phosphoribosylpyrophosphate, subunit 1, domain 1"/>
    <property type="match status" value="1"/>
</dbReference>
<dbReference type="InterPro" id="IPR029055">
    <property type="entry name" value="Ntn_hydrolases_N"/>
</dbReference>
<dbReference type="InterPro" id="IPR005854">
    <property type="entry name" value="PurF"/>
</dbReference>
<feature type="active site" description="Nucleophile" evidence="12">
    <location>
        <position position="10"/>
    </location>
</feature>
<protein>
    <recommendedName>
        <fullName evidence="8 11">Amidophosphoribosyltransferase</fullName>
        <shortName evidence="11">ATase</shortName>
        <ecNumber evidence="3 11">2.4.2.14</ecNumber>
    </recommendedName>
    <alternativeName>
        <fullName evidence="9 11">Glutamine phosphoribosylpyrophosphate amidotransferase</fullName>
    </alternativeName>
</protein>
<evidence type="ECO:0000256" key="2">
    <source>
        <dbReference type="ARBA" id="ARBA00010138"/>
    </source>
</evidence>